<keyword evidence="2" id="KW-1185">Reference proteome</keyword>
<evidence type="ECO:0008006" key="3">
    <source>
        <dbReference type="Google" id="ProtNLM"/>
    </source>
</evidence>
<dbReference type="EMBL" id="FZNS01000011">
    <property type="protein sequence ID" value="SNR91695.1"/>
    <property type="molecule type" value="Genomic_DNA"/>
</dbReference>
<dbReference type="AlphaFoldDB" id="A0A239A7T4"/>
<protein>
    <recommendedName>
        <fullName evidence="3">DNA (Cytosine-5)-methyltransferase 1</fullName>
    </recommendedName>
</protein>
<reference evidence="2" key="1">
    <citation type="submission" date="2017-06" db="EMBL/GenBank/DDBJ databases">
        <authorList>
            <person name="Varghese N."/>
            <person name="Submissions S."/>
        </authorList>
    </citation>
    <scope>NUCLEOTIDE SEQUENCE [LARGE SCALE GENOMIC DNA]</scope>
    <source>
        <strain evidence="2">DSM 28041</strain>
    </source>
</reference>
<accession>A0A239A7T4</accession>
<evidence type="ECO:0000313" key="1">
    <source>
        <dbReference type="EMBL" id="SNR91695.1"/>
    </source>
</evidence>
<dbReference type="Proteomes" id="UP000198310">
    <property type="component" value="Unassembled WGS sequence"/>
</dbReference>
<gene>
    <name evidence="1" type="ORF">SAMN06269173_11147</name>
</gene>
<proteinExistence type="predicted"/>
<sequence length="212" mass="23784">MRVLVACEYSGIVRDAFTAAGHEAMSCDLLPTESPGPHYQGNALDVLHDGWDLMVCHPPCQYLSHAGTRHWHAPGRAEKRNLAVEFAMELYNAPIQYVAMENPKGHLGRAFRPPDQYINPFQFGEPVRKRIGLWLKGLPLLESTENLLPPPPVLTQHRKISGKVKARHFVETATDWKTRSKFFPGIAAAMAAQWGDPERLARLGRQQQLFAA</sequence>
<evidence type="ECO:0000313" key="2">
    <source>
        <dbReference type="Proteomes" id="UP000198310"/>
    </source>
</evidence>
<dbReference type="SUPFAM" id="SSF53335">
    <property type="entry name" value="S-adenosyl-L-methionine-dependent methyltransferases"/>
    <property type="match status" value="1"/>
</dbReference>
<name>A0A239A7T4_9BACT</name>
<dbReference type="RefSeq" id="WP_089333883.1">
    <property type="nucleotide sequence ID" value="NZ_FZNS01000011.1"/>
</dbReference>
<organism evidence="1 2">
    <name type="scientific">Hymenobacter mucosus</name>
    <dbReference type="NCBI Taxonomy" id="1411120"/>
    <lineage>
        <taxon>Bacteria</taxon>
        <taxon>Pseudomonadati</taxon>
        <taxon>Bacteroidota</taxon>
        <taxon>Cytophagia</taxon>
        <taxon>Cytophagales</taxon>
        <taxon>Hymenobacteraceae</taxon>
        <taxon>Hymenobacter</taxon>
    </lineage>
</organism>
<dbReference type="Gene3D" id="3.40.50.150">
    <property type="entry name" value="Vaccinia Virus protein VP39"/>
    <property type="match status" value="1"/>
</dbReference>
<dbReference type="InterPro" id="IPR029063">
    <property type="entry name" value="SAM-dependent_MTases_sf"/>
</dbReference>